<dbReference type="InterPro" id="IPR009051">
    <property type="entry name" value="Helical_ferredxn"/>
</dbReference>
<comment type="function">
    <text evidence="6">Component of a complex that catalyzes the oxidation of glycolate to glyoxylate.</text>
</comment>
<evidence type="ECO:0000313" key="9">
    <source>
        <dbReference type="Proteomes" id="UP000214603"/>
    </source>
</evidence>
<reference evidence="9" key="1">
    <citation type="submission" date="2017-06" db="EMBL/GenBank/DDBJ databases">
        <title>Herbaspirillum phytohormonus sp. nov., isolated from the root nodule of Robinia pseudoacacia in lead-zinc mine.</title>
        <authorList>
            <person name="Fan M."/>
            <person name="Lin Y."/>
        </authorList>
    </citation>
    <scope>NUCLEOTIDE SEQUENCE [LARGE SCALE GENOMIC DNA]</scope>
    <source>
        <strain evidence="9">SC-089</strain>
    </source>
</reference>
<dbReference type="Gene3D" id="1.10.1060.10">
    <property type="entry name" value="Alpha-helical ferredoxin"/>
    <property type="match status" value="1"/>
</dbReference>
<dbReference type="NCBIfam" id="NF008434">
    <property type="entry name" value="PRK11274.1"/>
    <property type="match status" value="1"/>
</dbReference>
<keyword evidence="6" id="KW-0249">Electron transport</keyword>
<keyword evidence="2 6" id="KW-0479">Metal-binding</keyword>
<evidence type="ECO:0000256" key="3">
    <source>
        <dbReference type="ARBA" id="ARBA00022737"/>
    </source>
</evidence>
<evidence type="ECO:0000256" key="2">
    <source>
        <dbReference type="ARBA" id="ARBA00022723"/>
    </source>
</evidence>
<keyword evidence="4 6" id="KW-0408">Iron</keyword>
<dbReference type="Pfam" id="PF02754">
    <property type="entry name" value="CCG"/>
    <property type="match status" value="2"/>
</dbReference>
<dbReference type="EC" id="1.1.99.14" evidence="6"/>
<organism evidence="8 9">
    <name type="scientific">Candidimonas nitroreducens</name>
    <dbReference type="NCBI Taxonomy" id="683354"/>
    <lineage>
        <taxon>Bacteria</taxon>
        <taxon>Pseudomonadati</taxon>
        <taxon>Pseudomonadota</taxon>
        <taxon>Betaproteobacteria</taxon>
        <taxon>Burkholderiales</taxon>
        <taxon>Alcaligenaceae</taxon>
        <taxon>Candidimonas</taxon>
    </lineage>
</organism>
<protein>
    <recommendedName>
        <fullName evidence="6">Glycolate oxidase iron-sulfur subunit</fullName>
        <ecNumber evidence="6">1.1.99.14</ecNumber>
    </recommendedName>
</protein>
<evidence type="ECO:0000313" key="8">
    <source>
        <dbReference type="EMBL" id="OWT55665.1"/>
    </source>
</evidence>
<dbReference type="GO" id="GO:0019154">
    <property type="term" value="F:glycolate dehydrogenase activity"/>
    <property type="evidence" value="ECO:0007669"/>
    <property type="project" value="UniProtKB-EC"/>
</dbReference>
<dbReference type="PANTHER" id="PTHR32479">
    <property type="entry name" value="GLYCOLATE OXIDASE IRON-SULFUR SUBUNIT"/>
    <property type="match status" value="1"/>
</dbReference>
<keyword evidence="6" id="KW-0813">Transport</keyword>
<name>A0A225M2V2_9BURK</name>
<comment type="caution">
    <text evidence="8">The sequence shown here is derived from an EMBL/GenBank/DDBJ whole genome shotgun (WGS) entry which is preliminary data.</text>
</comment>
<feature type="domain" description="4Fe-4S ferredoxin-type" evidence="7">
    <location>
        <begin position="16"/>
        <end position="45"/>
    </location>
</feature>
<evidence type="ECO:0000256" key="6">
    <source>
        <dbReference type="PIRNR" id="PIRNR000139"/>
    </source>
</evidence>
<dbReference type="Proteomes" id="UP000214603">
    <property type="component" value="Unassembled WGS sequence"/>
</dbReference>
<dbReference type="SUPFAM" id="SSF54862">
    <property type="entry name" value="4Fe-4S ferredoxins"/>
    <property type="match status" value="1"/>
</dbReference>
<dbReference type="RefSeq" id="WP_088605239.1">
    <property type="nucleotide sequence ID" value="NZ_NJIH01000012.1"/>
</dbReference>
<dbReference type="PROSITE" id="PS00198">
    <property type="entry name" value="4FE4S_FER_1"/>
    <property type="match status" value="1"/>
</dbReference>
<keyword evidence="9" id="KW-1185">Reference proteome</keyword>
<accession>A0A225M2V2</accession>
<dbReference type="PROSITE" id="PS51379">
    <property type="entry name" value="4FE4S_FER_2"/>
    <property type="match status" value="2"/>
</dbReference>
<dbReference type="InterPro" id="IPR017900">
    <property type="entry name" value="4Fe4S_Fe_S_CS"/>
</dbReference>
<comment type="catalytic activity">
    <reaction evidence="6">
        <text>(R)-lactate + A = pyruvate + AH2</text>
        <dbReference type="Rhea" id="RHEA:15089"/>
        <dbReference type="ChEBI" id="CHEBI:13193"/>
        <dbReference type="ChEBI" id="CHEBI:15361"/>
        <dbReference type="ChEBI" id="CHEBI:16004"/>
        <dbReference type="ChEBI" id="CHEBI:17499"/>
    </reaction>
</comment>
<dbReference type="OrthoDB" id="9765258at2"/>
<dbReference type="FunFam" id="1.10.1060.10:FF:000012">
    <property type="entry name" value="Glycolate oxidase iron-sulfur subunit"/>
    <property type="match status" value="1"/>
</dbReference>
<dbReference type="InterPro" id="IPR017896">
    <property type="entry name" value="4Fe4S_Fe-S-bd"/>
</dbReference>
<sequence>MQTNLAAWARDSELGKEAEEILRRCVHCGFCTATCPTYQILGDELDSPRGRIYLIKQVLEGVAPTASTQQHLDRCLTCRNCETTCPSGVQYGALVDIGRKLVDERVERPVAQRATRTLLRRTLTSPLFAPAYKLGRALRPVLPAVLRNKIAAARPAGKLPDGSGLQRQVLMPAGCVQPAMMPSIDAATARVLHAVGIGTRTVAGAGCCGAINFHLDAQEAALGQMRANIDAWLPLLDSGQVEAIVINASGCGAMMREYAHHLRFDTDYAARALRFVDKVKDVAEILAPHAAQLKSVLGDLPQPLVFHPPCTLQHWQQLRGITEKLLGELGFDLQPFAESHLCCGSAGTYSVTQPELSKALRDRKLEALQAGGPACIVSSNMGCIGHLQSGTDTPVRHWVETLDAALSARG</sequence>
<keyword evidence="5 6" id="KW-0411">Iron-sulfur</keyword>
<comment type="catalytic activity">
    <reaction evidence="6">
        <text>glycolate + A = glyoxylate + AH2</text>
        <dbReference type="Rhea" id="RHEA:21264"/>
        <dbReference type="ChEBI" id="CHEBI:13193"/>
        <dbReference type="ChEBI" id="CHEBI:17499"/>
        <dbReference type="ChEBI" id="CHEBI:29805"/>
        <dbReference type="ChEBI" id="CHEBI:36655"/>
        <dbReference type="EC" id="1.1.99.14"/>
    </reaction>
</comment>
<keyword evidence="3" id="KW-0677">Repeat</keyword>
<dbReference type="Pfam" id="PF13183">
    <property type="entry name" value="Fer4_8"/>
    <property type="match status" value="1"/>
</dbReference>
<feature type="domain" description="4Fe-4S ferredoxin-type" evidence="7">
    <location>
        <begin position="66"/>
        <end position="89"/>
    </location>
</feature>
<dbReference type="InterPro" id="IPR012257">
    <property type="entry name" value="Glc_ox_4Fe-4S"/>
</dbReference>
<proteinExistence type="predicted"/>
<dbReference type="GO" id="GO:0046872">
    <property type="term" value="F:metal ion binding"/>
    <property type="evidence" value="ECO:0007669"/>
    <property type="project" value="UniProtKB-UniRule"/>
</dbReference>
<keyword evidence="1 6" id="KW-0004">4Fe-4S</keyword>
<dbReference type="AlphaFoldDB" id="A0A225M2V2"/>
<evidence type="ECO:0000256" key="4">
    <source>
        <dbReference type="ARBA" id="ARBA00023004"/>
    </source>
</evidence>
<comment type="cofactor">
    <cofactor evidence="6">
        <name>[4Fe-4S] cluster</name>
        <dbReference type="ChEBI" id="CHEBI:49883"/>
    </cofactor>
    <text evidence="6">Binds 2 [4Fe-4S] clusters.</text>
</comment>
<dbReference type="GO" id="GO:0051539">
    <property type="term" value="F:4 iron, 4 sulfur cluster binding"/>
    <property type="evidence" value="ECO:0007669"/>
    <property type="project" value="UniProtKB-UniRule"/>
</dbReference>
<evidence type="ECO:0000259" key="7">
    <source>
        <dbReference type="PROSITE" id="PS51379"/>
    </source>
</evidence>
<evidence type="ECO:0000256" key="1">
    <source>
        <dbReference type="ARBA" id="ARBA00022485"/>
    </source>
</evidence>
<dbReference type="InterPro" id="IPR004017">
    <property type="entry name" value="Cys_rich_dom"/>
</dbReference>
<dbReference type="PANTHER" id="PTHR32479:SF17">
    <property type="entry name" value="GLYCOLATE OXIDASE IRON-SULFUR SUBUNIT"/>
    <property type="match status" value="1"/>
</dbReference>
<dbReference type="EMBL" id="NJIH01000012">
    <property type="protein sequence ID" value="OWT55665.1"/>
    <property type="molecule type" value="Genomic_DNA"/>
</dbReference>
<dbReference type="PIRSF" id="PIRSF000139">
    <property type="entry name" value="Glc_ox_4Fe-4S"/>
    <property type="match status" value="1"/>
</dbReference>
<evidence type="ECO:0000256" key="5">
    <source>
        <dbReference type="ARBA" id="ARBA00023014"/>
    </source>
</evidence>
<gene>
    <name evidence="8" type="ORF">CEY11_20295</name>
</gene>